<protein>
    <submittedName>
        <fullName evidence="1">SRPBCC family protein</fullName>
    </submittedName>
</protein>
<proteinExistence type="predicted"/>
<sequence>MVTIRAETHVDAPTERVFDLARSIDLQHETSSEGTRPVAGAVSGLATPGESTVWQVPLLGKRFELTTKVSAFSRPNHFRQTMKEGPLDTFVHDHFFAFEDEDAVDGTMLRDVVTFASPLGPVGRVFDRAVERRFTRVLRERNEFIKRVAEGDEWRRYIEE</sequence>
<dbReference type="InterPro" id="IPR019587">
    <property type="entry name" value="Polyketide_cyclase/dehydratase"/>
</dbReference>
<dbReference type="InterPro" id="IPR023393">
    <property type="entry name" value="START-like_dom_sf"/>
</dbReference>
<dbReference type="SUPFAM" id="SSF55961">
    <property type="entry name" value="Bet v1-like"/>
    <property type="match status" value="1"/>
</dbReference>
<dbReference type="EMBL" id="JBHSQH010000001">
    <property type="protein sequence ID" value="MFC5971272.1"/>
    <property type="molecule type" value="Genomic_DNA"/>
</dbReference>
<dbReference type="Pfam" id="PF10604">
    <property type="entry name" value="Polyketide_cyc2"/>
    <property type="match status" value="1"/>
</dbReference>
<evidence type="ECO:0000313" key="2">
    <source>
        <dbReference type="Proteomes" id="UP001596099"/>
    </source>
</evidence>
<organism evidence="1 2">
    <name type="scientific">Halomarina salina</name>
    <dbReference type="NCBI Taxonomy" id="1872699"/>
    <lineage>
        <taxon>Archaea</taxon>
        <taxon>Methanobacteriati</taxon>
        <taxon>Methanobacteriota</taxon>
        <taxon>Stenosarchaea group</taxon>
        <taxon>Halobacteria</taxon>
        <taxon>Halobacteriales</taxon>
        <taxon>Natronomonadaceae</taxon>
        <taxon>Halomarina</taxon>
    </lineage>
</organism>
<reference evidence="1 2" key="1">
    <citation type="journal article" date="2019" name="Int. J. Syst. Evol. Microbiol.">
        <title>The Global Catalogue of Microorganisms (GCM) 10K type strain sequencing project: providing services to taxonomists for standard genome sequencing and annotation.</title>
        <authorList>
            <consortium name="The Broad Institute Genomics Platform"/>
            <consortium name="The Broad Institute Genome Sequencing Center for Infectious Disease"/>
            <person name="Wu L."/>
            <person name="Ma J."/>
        </authorList>
    </citation>
    <scope>NUCLEOTIDE SEQUENCE [LARGE SCALE GENOMIC DNA]</scope>
    <source>
        <strain evidence="1 2">CGMCC 1.12543</strain>
    </source>
</reference>
<evidence type="ECO:0000313" key="1">
    <source>
        <dbReference type="EMBL" id="MFC5971272.1"/>
    </source>
</evidence>
<accession>A0ABD5RKX0</accession>
<gene>
    <name evidence="1" type="ORF">ACFPYI_08025</name>
</gene>
<name>A0ABD5RKX0_9EURY</name>
<dbReference type="AlphaFoldDB" id="A0ABD5RKX0"/>
<dbReference type="Gene3D" id="3.30.530.20">
    <property type="match status" value="1"/>
</dbReference>
<dbReference type="RefSeq" id="WP_247414178.1">
    <property type="nucleotide sequence ID" value="NZ_JALLGW010000001.1"/>
</dbReference>
<keyword evidence="2" id="KW-1185">Reference proteome</keyword>
<dbReference type="Proteomes" id="UP001596099">
    <property type="component" value="Unassembled WGS sequence"/>
</dbReference>
<comment type="caution">
    <text evidence="1">The sequence shown here is derived from an EMBL/GenBank/DDBJ whole genome shotgun (WGS) entry which is preliminary data.</text>
</comment>